<comment type="caution">
    <text evidence="7">The sequence shown here is derived from an EMBL/GenBank/DDBJ whole genome shotgun (WGS) entry which is preliminary data.</text>
</comment>
<keyword evidence="2" id="KW-1003">Cell membrane</keyword>
<evidence type="ECO:0000256" key="2">
    <source>
        <dbReference type="ARBA" id="ARBA00022475"/>
    </source>
</evidence>
<accession>A0A917W040</accession>
<name>A0A917W040_9ACTN</name>
<organism evidence="7 8">
    <name type="scientific">Microlunatus endophyticus</name>
    <dbReference type="NCBI Taxonomy" id="1716077"/>
    <lineage>
        <taxon>Bacteria</taxon>
        <taxon>Bacillati</taxon>
        <taxon>Actinomycetota</taxon>
        <taxon>Actinomycetes</taxon>
        <taxon>Propionibacteriales</taxon>
        <taxon>Propionibacteriaceae</taxon>
        <taxon>Microlunatus</taxon>
    </lineage>
</organism>
<sequence length="101" mass="10472">MNIWLVAVLVLAVVGLLPAIHRAATGTGPQRLVGLQFASVAALMIIIALSMAVGQSSYLIVAVVLALLSAAGLLVFTRLLATEMEGERAADPPEDDRPGQP</sequence>
<gene>
    <name evidence="7" type="ORF">GCM10011575_07930</name>
</gene>
<dbReference type="InterPro" id="IPR007208">
    <property type="entry name" value="MrpF/PhaF-like"/>
</dbReference>
<evidence type="ECO:0000256" key="6">
    <source>
        <dbReference type="SAM" id="Phobius"/>
    </source>
</evidence>
<dbReference type="EMBL" id="BMMZ01000002">
    <property type="protein sequence ID" value="GGL52111.1"/>
    <property type="molecule type" value="Genomic_DNA"/>
</dbReference>
<evidence type="ECO:0000313" key="7">
    <source>
        <dbReference type="EMBL" id="GGL52111.1"/>
    </source>
</evidence>
<evidence type="ECO:0000256" key="1">
    <source>
        <dbReference type="ARBA" id="ARBA00004651"/>
    </source>
</evidence>
<proteinExistence type="predicted"/>
<evidence type="ECO:0000313" key="8">
    <source>
        <dbReference type="Proteomes" id="UP000613840"/>
    </source>
</evidence>
<feature type="transmembrane region" description="Helical" evidence="6">
    <location>
        <begin position="32"/>
        <end position="51"/>
    </location>
</feature>
<evidence type="ECO:0000256" key="4">
    <source>
        <dbReference type="ARBA" id="ARBA00022989"/>
    </source>
</evidence>
<dbReference type="GO" id="GO:0015075">
    <property type="term" value="F:monoatomic ion transmembrane transporter activity"/>
    <property type="evidence" value="ECO:0007669"/>
    <property type="project" value="InterPro"/>
</dbReference>
<keyword evidence="8" id="KW-1185">Reference proteome</keyword>
<dbReference type="AlphaFoldDB" id="A0A917W040"/>
<dbReference type="Proteomes" id="UP000613840">
    <property type="component" value="Unassembled WGS sequence"/>
</dbReference>
<keyword evidence="5 6" id="KW-0472">Membrane</keyword>
<evidence type="ECO:0000256" key="5">
    <source>
        <dbReference type="ARBA" id="ARBA00023136"/>
    </source>
</evidence>
<evidence type="ECO:0008006" key="9">
    <source>
        <dbReference type="Google" id="ProtNLM"/>
    </source>
</evidence>
<feature type="transmembrane region" description="Helical" evidence="6">
    <location>
        <begin position="58"/>
        <end position="81"/>
    </location>
</feature>
<dbReference type="Pfam" id="PF04066">
    <property type="entry name" value="MrpF_PhaF"/>
    <property type="match status" value="1"/>
</dbReference>
<comment type="subcellular location">
    <subcellularLocation>
        <location evidence="1">Cell membrane</location>
        <topology evidence="1">Multi-pass membrane protein</topology>
    </subcellularLocation>
</comment>
<dbReference type="RefSeq" id="WP_188893901.1">
    <property type="nucleotide sequence ID" value="NZ_BMMZ01000002.1"/>
</dbReference>
<keyword evidence="4 6" id="KW-1133">Transmembrane helix</keyword>
<reference evidence="7" key="2">
    <citation type="submission" date="2020-09" db="EMBL/GenBank/DDBJ databases">
        <authorList>
            <person name="Sun Q."/>
            <person name="Zhou Y."/>
        </authorList>
    </citation>
    <scope>NUCLEOTIDE SEQUENCE</scope>
    <source>
        <strain evidence="7">CGMCC 4.7306</strain>
    </source>
</reference>
<evidence type="ECO:0000256" key="3">
    <source>
        <dbReference type="ARBA" id="ARBA00022692"/>
    </source>
</evidence>
<dbReference type="GO" id="GO:0005886">
    <property type="term" value="C:plasma membrane"/>
    <property type="evidence" value="ECO:0007669"/>
    <property type="project" value="UniProtKB-SubCell"/>
</dbReference>
<protein>
    <recommendedName>
        <fullName evidence="9">Multicomponent Na+:H+ antiporter subunit F</fullName>
    </recommendedName>
</protein>
<keyword evidence="3 6" id="KW-0812">Transmembrane</keyword>
<reference evidence="7" key="1">
    <citation type="journal article" date="2014" name="Int. J. Syst. Evol. Microbiol.">
        <title>Complete genome sequence of Corynebacterium casei LMG S-19264T (=DSM 44701T), isolated from a smear-ripened cheese.</title>
        <authorList>
            <consortium name="US DOE Joint Genome Institute (JGI-PGF)"/>
            <person name="Walter F."/>
            <person name="Albersmeier A."/>
            <person name="Kalinowski J."/>
            <person name="Ruckert C."/>
        </authorList>
    </citation>
    <scope>NUCLEOTIDE SEQUENCE</scope>
    <source>
        <strain evidence="7">CGMCC 4.7306</strain>
    </source>
</reference>